<reference evidence="1 2" key="1">
    <citation type="submission" date="2016-07" db="EMBL/GenBank/DDBJ databases">
        <title>Pervasive Adenine N6-methylation of Active Genes in Fungi.</title>
        <authorList>
            <consortium name="DOE Joint Genome Institute"/>
            <person name="Mondo S.J."/>
            <person name="Dannebaum R.O."/>
            <person name="Kuo R.C."/>
            <person name="Labutti K."/>
            <person name="Haridas S."/>
            <person name="Kuo A."/>
            <person name="Salamov A."/>
            <person name="Ahrendt S.R."/>
            <person name="Lipzen A."/>
            <person name="Sullivan W."/>
            <person name="Andreopoulos W.B."/>
            <person name="Clum A."/>
            <person name="Lindquist E."/>
            <person name="Daum C."/>
            <person name="Ramamoorthy G.K."/>
            <person name="Gryganskyi A."/>
            <person name="Culley D."/>
            <person name="Magnuson J.K."/>
            <person name="James T.Y."/>
            <person name="O'Malley M.A."/>
            <person name="Stajich J.E."/>
            <person name="Spatafora J.W."/>
            <person name="Visel A."/>
            <person name="Grigoriev I.V."/>
        </authorList>
    </citation>
    <scope>NUCLEOTIDE SEQUENCE [LARGE SCALE GENOMIC DNA]</scope>
    <source>
        <strain evidence="1 2">CBS 115471</strain>
    </source>
</reference>
<comment type="caution">
    <text evidence="1">The sequence shown here is derived from an EMBL/GenBank/DDBJ whole genome shotgun (WGS) entry which is preliminary data.</text>
</comment>
<name>A0A1Y1Z9F2_9PLEO</name>
<dbReference type="AlphaFoldDB" id="A0A1Y1Z9F2"/>
<sequence length="378" mass="42493">MEDFFSVIDSQIPARKEPHRQSCETSNRPVTTKVNLLRKRVRSKFGISKHSFLILDGYDRLHKTQQTLLDHELVGLKPHNVSVLITRRVPTCYKPAIVEFFCDRPCQCPNALRLYFKCEKCDFALCYPCNSFGRGCREHGASIPLVEPYDHIDLNLSKPSTGSNDNPAFASPLHHFTALELEKEMGDLRLNSVLAGPSAVSSGHRTAALGRSLVKSIIRKSGWNLNLARLRLDEVHDLDSFEGVEKVNDRLPRSITAYFAHEIERIERRDAVERDIGLLAITAVAHSGKATGIPVSELESRIRGVMNESLSVSNSPPWGLDNVMLATNGLLVVQPRTDIVHIACYNQDFGFYVREDYNETLYNSKCKLGLGDQMKEES</sequence>
<organism evidence="1 2">
    <name type="scientific">Clohesyomyces aquaticus</name>
    <dbReference type="NCBI Taxonomy" id="1231657"/>
    <lineage>
        <taxon>Eukaryota</taxon>
        <taxon>Fungi</taxon>
        <taxon>Dikarya</taxon>
        <taxon>Ascomycota</taxon>
        <taxon>Pezizomycotina</taxon>
        <taxon>Dothideomycetes</taxon>
        <taxon>Pleosporomycetidae</taxon>
        <taxon>Pleosporales</taxon>
        <taxon>Lindgomycetaceae</taxon>
        <taxon>Clohesyomyces</taxon>
    </lineage>
</organism>
<evidence type="ECO:0000313" key="1">
    <source>
        <dbReference type="EMBL" id="ORY06405.1"/>
    </source>
</evidence>
<keyword evidence="2" id="KW-1185">Reference proteome</keyword>
<dbReference type="OrthoDB" id="3885310at2759"/>
<accession>A0A1Y1Z9F2</accession>
<dbReference type="Proteomes" id="UP000193144">
    <property type="component" value="Unassembled WGS sequence"/>
</dbReference>
<feature type="non-terminal residue" evidence="1">
    <location>
        <position position="378"/>
    </location>
</feature>
<protein>
    <submittedName>
        <fullName evidence="1">Uncharacterized protein</fullName>
    </submittedName>
</protein>
<evidence type="ECO:0000313" key="2">
    <source>
        <dbReference type="Proteomes" id="UP000193144"/>
    </source>
</evidence>
<dbReference type="EMBL" id="MCFA01000117">
    <property type="protein sequence ID" value="ORY06405.1"/>
    <property type="molecule type" value="Genomic_DNA"/>
</dbReference>
<proteinExistence type="predicted"/>
<gene>
    <name evidence="1" type="ORF">BCR34DRAFT_519017</name>
</gene>